<proteinExistence type="predicted"/>
<dbReference type="EMBL" id="JAFMYW010000001">
    <property type="protein sequence ID" value="MBO0947240.1"/>
    <property type="molecule type" value="Genomic_DNA"/>
</dbReference>
<dbReference type="RefSeq" id="WP_207327157.1">
    <property type="nucleotide sequence ID" value="NZ_JAFMYW010000001.1"/>
</dbReference>
<name>A0ABS3JB76_9BACT</name>
<evidence type="ECO:0000313" key="2">
    <source>
        <dbReference type="Proteomes" id="UP000664628"/>
    </source>
</evidence>
<organism evidence="1 2">
    <name type="scientific">Fibrella forsythiae</name>
    <dbReference type="NCBI Taxonomy" id="2817061"/>
    <lineage>
        <taxon>Bacteria</taxon>
        <taxon>Pseudomonadati</taxon>
        <taxon>Bacteroidota</taxon>
        <taxon>Cytophagia</taxon>
        <taxon>Cytophagales</taxon>
        <taxon>Spirosomataceae</taxon>
        <taxon>Fibrella</taxon>
    </lineage>
</organism>
<reference evidence="1 2" key="1">
    <citation type="submission" date="2021-03" db="EMBL/GenBank/DDBJ databases">
        <title>Fibrella sp. HMF5405 genome sequencing and assembly.</title>
        <authorList>
            <person name="Kang H."/>
            <person name="Kim H."/>
            <person name="Bae S."/>
            <person name="Joh K."/>
        </authorList>
    </citation>
    <scope>NUCLEOTIDE SEQUENCE [LARGE SCALE GENOMIC DNA]</scope>
    <source>
        <strain evidence="1 2">HMF5405</strain>
    </source>
</reference>
<keyword evidence="2" id="KW-1185">Reference proteome</keyword>
<gene>
    <name evidence="1" type="ORF">J2I46_01515</name>
</gene>
<dbReference type="Proteomes" id="UP000664628">
    <property type="component" value="Unassembled WGS sequence"/>
</dbReference>
<comment type="caution">
    <text evidence="1">The sequence shown here is derived from an EMBL/GenBank/DDBJ whole genome shotgun (WGS) entry which is preliminary data.</text>
</comment>
<evidence type="ECO:0000313" key="1">
    <source>
        <dbReference type="EMBL" id="MBO0947240.1"/>
    </source>
</evidence>
<sequence>MNTRQNYAQAKPVATPIVSTAESADTINLPLLVVQAETVSGNHIPSEVELVQAALVHFRDFLAQDDTGHPTTKANLGTLNELIRNIRSLCFAKLSELSILATELNERRA</sequence>
<accession>A0ABS3JB76</accession>
<protein>
    <submittedName>
        <fullName evidence="1">Uncharacterized protein</fullName>
    </submittedName>
</protein>